<feature type="compositionally biased region" description="Polar residues" evidence="6">
    <location>
        <begin position="1"/>
        <end position="10"/>
    </location>
</feature>
<accession>A0A418WPQ9</accession>
<proteinExistence type="inferred from homology"/>
<evidence type="ECO:0000256" key="5">
    <source>
        <dbReference type="RuleBase" id="RU362076"/>
    </source>
</evidence>
<dbReference type="Pfam" id="PF13860">
    <property type="entry name" value="FlgD_ig"/>
    <property type="match status" value="1"/>
</dbReference>
<comment type="function">
    <text evidence="4 5">Required for flagellar hook formation. May act as a scaffolding protein.</text>
</comment>
<dbReference type="Proteomes" id="UP000286100">
    <property type="component" value="Unassembled WGS sequence"/>
</dbReference>
<dbReference type="InterPro" id="IPR005648">
    <property type="entry name" value="FlgD"/>
</dbReference>
<organism evidence="8 9">
    <name type="scientific">Sphingomonas cavernae</name>
    <dbReference type="NCBI Taxonomy" id="2320861"/>
    <lineage>
        <taxon>Bacteria</taxon>
        <taxon>Pseudomonadati</taxon>
        <taxon>Pseudomonadota</taxon>
        <taxon>Alphaproteobacteria</taxon>
        <taxon>Sphingomonadales</taxon>
        <taxon>Sphingomonadaceae</taxon>
        <taxon>Sphingomonas</taxon>
    </lineage>
</organism>
<evidence type="ECO:0000313" key="8">
    <source>
        <dbReference type="EMBL" id="RJF93238.1"/>
    </source>
</evidence>
<dbReference type="InterPro" id="IPR025965">
    <property type="entry name" value="FlgD/Vpr_Ig-like"/>
</dbReference>
<evidence type="ECO:0000256" key="2">
    <source>
        <dbReference type="ARBA" id="ARBA00016013"/>
    </source>
</evidence>
<dbReference type="Gene3D" id="2.60.40.4070">
    <property type="match status" value="1"/>
</dbReference>
<comment type="caution">
    <text evidence="8">The sequence shown here is derived from an EMBL/GenBank/DDBJ whole genome shotgun (WGS) entry which is preliminary data.</text>
</comment>
<feature type="region of interest" description="Disordered" evidence="6">
    <location>
        <begin position="1"/>
        <end position="23"/>
    </location>
</feature>
<comment type="similarity">
    <text evidence="1 5">Belongs to the FlgD family.</text>
</comment>
<keyword evidence="8" id="KW-0969">Cilium</keyword>
<feature type="domain" description="FlgD/Vpr Ig-like" evidence="7">
    <location>
        <begin position="104"/>
        <end position="175"/>
    </location>
</feature>
<gene>
    <name evidence="8" type="ORF">D3876_02455</name>
</gene>
<evidence type="ECO:0000313" key="9">
    <source>
        <dbReference type="Proteomes" id="UP000286100"/>
    </source>
</evidence>
<evidence type="ECO:0000256" key="3">
    <source>
        <dbReference type="ARBA" id="ARBA00022795"/>
    </source>
</evidence>
<reference evidence="8 9" key="1">
    <citation type="submission" date="2018-09" db="EMBL/GenBank/DDBJ databases">
        <authorList>
            <person name="Zhu H."/>
        </authorList>
    </citation>
    <scope>NUCLEOTIDE SEQUENCE [LARGE SCALE GENOMIC DNA]</scope>
    <source>
        <strain evidence="8 9">K2R01-6</strain>
    </source>
</reference>
<dbReference type="AlphaFoldDB" id="A0A418WPQ9"/>
<keyword evidence="8" id="KW-0282">Flagellum</keyword>
<dbReference type="GO" id="GO:0044781">
    <property type="term" value="P:bacterial-type flagellum organization"/>
    <property type="evidence" value="ECO:0007669"/>
    <property type="project" value="UniProtKB-UniRule"/>
</dbReference>
<keyword evidence="9" id="KW-1185">Reference proteome</keyword>
<evidence type="ECO:0000256" key="1">
    <source>
        <dbReference type="ARBA" id="ARBA00010577"/>
    </source>
</evidence>
<name>A0A418WPQ9_9SPHN</name>
<protein>
    <recommendedName>
        <fullName evidence="2 5">Basal-body rod modification protein FlgD</fullName>
    </recommendedName>
</protein>
<evidence type="ECO:0000256" key="4">
    <source>
        <dbReference type="ARBA" id="ARBA00024746"/>
    </source>
</evidence>
<keyword evidence="3 5" id="KW-1005">Bacterial flagellum biogenesis</keyword>
<dbReference type="EMBL" id="QYUM01000002">
    <property type="protein sequence ID" value="RJF93238.1"/>
    <property type="molecule type" value="Genomic_DNA"/>
</dbReference>
<dbReference type="Pfam" id="PF03963">
    <property type="entry name" value="FlgD"/>
    <property type="match status" value="1"/>
</dbReference>
<sequence>MTTVNGSTFGNLALEQPPGAKHNNTLDQTAFLKLMTTQLKTQDPFNPVDNTQMVAQMAQFSSVAGIAEMNKSLGAIAQDLQASRLGSAASWIGKNALVETDQATPLSDGSYRGEIALPDDASNVIVSLVDGNGQVVHNATFENQKAGSTSFAWDGKDAEGKPVPGPLRVVVNATGATGNVDAAIGTWTQITGVQSPAGGASTRLVTPLGLLSPDDAVRLG</sequence>
<evidence type="ECO:0000256" key="6">
    <source>
        <dbReference type="SAM" id="MobiDB-lite"/>
    </source>
</evidence>
<dbReference type="Gene3D" id="2.30.30.910">
    <property type="match status" value="1"/>
</dbReference>
<dbReference type="RefSeq" id="WP_119759516.1">
    <property type="nucleotide sequence ID" value="NZ_QYUM01000002.1"/>
</dbReference>
<dbReference type="OrthoDB" id="9785233at2"/>
<keyword evidence="8" id="KW-0966">Cell projection</keyword>
<evidence type="ECO:0000259" key="7">
    <source>
        <dbReference type="Pfam" id="PF13860"/>
    </source>
</evidence>